<dbReference type="InterPro" id="IPR001466">
    <property type="entry name" value="Beta-lactam-related"/>
</dbReference>
<protein>
    <submittedName>
        <fullName evidence="2">Beta-lactamase family protein</fullName>
    </submittedName>
</protein>
<dbReference type="SUPFAM" id="SSF56601">
    <property type="entry name" value="beta-lactamase/transpeptidase-like"/>
    <property type="match status" value="1"/>
</dbReference>
<dbReference type="InterPro" id="IPR012338">
    <property type="entry name" value="Beta-lactam/transpept-like"/>
</dbReference>
<comment type="caution">
    <text evidence="2">The sequence shown here is derived from an EMBL/GenBank/DDBJ whole genome shotgun (WGS) entry which is preliminary data.</text>
</comment>
<feature type="domain" description="Beta-lactamase-related" evidence="1">
    <location>
        <begin position="13"/>
        <end position="349"/>
    </location>
</feature>
<dbReference type="Gene3D" id="3.40.710.10">
    <property type="entry name" value="DD-peptidase/beta-lactamase superfamily"/>
    <property type="match status" value="1"/>
</dbReference>
<sequence length="469" mass="50579">MSNTAHTDAALSDFVARTATEYNIPGVSVGIWADGREIFAAHGVTSIENPLPVTENTLFCLGSIAKTFTSTTVMHLVAQGKIDLDAPVRRYVPELVLADARAAATMTVKNLLNHTSGLGVRLVVETGDGDDALAGFVARMPELEQIAPVGERASYSQAAYNLLGRVVEKVTGLTFEEAVRTLALEPAGLRQTFYSLDHVISRRFAVGHNPGEQEGELVVARQWKDTRGNNPGGDIASTATDLLRWGRMHLRNGRNDDGVQALPAKELELMKQQTVELVGSSLGDGFGLCWFLRDIPATDDGGPVRTVAHGGSTNGQFADLLLVPERNFAIAVMSNGPDSIACDQAIIRWALEHYLGVIDRDPEPLPYDAESDQQYVGHYEVDVMDLDITVGESGLLLKVTLKPEIRAASEKEIPADYPAFEFGLLPGEGENYIITSGAFVGQRGFFSRAESGAIKGVDLAGRIFTRIAD</sequence>
<organism evidence="2 3">
    <name type="scientific">Nocardia albiluteola</name>
    <dbReference type="NCBI Taxonomy" id="2842303"/>
    <lineage>
        <taxon>Bacteria</taxon>
        <taxon>Bacillati</taxon>
        <taxon>Actinomycetota</taxon>
        <taxon>Actinomycetes</taxon>
        <taxon>Mycobacteriales</taxon>
        <taxon>Nocardiaceae</taxon>
        <taxon>Nocardia</taxon>
    </lineage>
</organism>
<dbReference type="InterPro" id="IPR050491">
    <property type="entry name" value="AmpC-like"/>
</dbReference>
<name>A0ABS6AS69_9NOCA</name>
<gene>
    <name evidence="2" type="ORF">KO481_04940</name>
</gene>
<dbReference type="Pfam" id="PF00144">
    <property type="entry name" value="Beta-lactamase"/>
    <property type="match status" value="1"/>
</dbReference>
<evidence type="ECO:0000313" key="3">
    <source>
        <dbReference type="Proteomes" id="UP000733379"/>
    </source>
</evidence>
<keyword evidence="3" id="KW-1185">Reference proteome</keyword>
<evidence type="ECO:0000313" key="2">
    <source>
        <dbReference type="EMBL" id="MBU3060872.1"/>
    </source>
</evidence>
<dbReference type="Proteomes" id="UP000733379">
    <property type="component" value="Unassembled WGS sequence"/>
</dbReference>
<proteinExistence type="predicted"/>
<dbReference type="RefSeq" id="WP_215915661.1">
    <property type="nucleotide sequence ID" value="NZ_JAHKNI010000001.1"/>
</dbReference>
<accession>A0ABS6AS69</accession>
<dbReference type="PANTHER" id="PTHR46825">
    <property type="entry name" value="D-ALANYL-D-ALANINE-CARBOXYPEPTIDASE/ENDOPEPTIDASE AMPH"/>
    <property type="match status" value="1"/>
</dbReference>
<evidence type="ECO:0000259" key="1">
    <source>
        <dbReference type="Pfam" id="PF00144"/>
    </source>
</evidence>
<reference evidence="2 3" key="1">
    <citation type="submission" date="2021-06" db="EMBL/GenBank/DDBJ databases">
        <title>Actinomycetes sequencing.</title>
        <authorList>
            <person name="Shan Q."/>
        </authorList>
    </citation>
    <scope>NUCLEOTIDE SEQUENCE [LARGE SCALE GENOMIC DNA]</scope>
    <source>
        <strain evidence="2 3">NEAU-G5</strain>
    </source>
</reference>
<dbReference type="PANTHER" id="PTHR46825:SF15">
    <property type="entry name" value="BETA-LACTAMASE-RELATED DOMAIN-CONTAINING PROTEIN"/>
    <property type="match status" value="1"/>
</dbReference>
<dbReference type="EMBL" id="JAHKNI010000001">
    <property type="protein sequence ID" value="MBU3060872.1"/>
    <property type="molecule type" value="Genomic_DNA"/>
</dbReference>